<reference evidence="1" key="1">
    <citation type="submission" date="2022-09" db="EMBL/GenBank/DDBJ databases">
        <title>Actin cytoskeleton and complex cell architecture in an #Asgard archaeon.</title>
        <authorList>
            <person name="Ponce Toledo R.I."/>
            <person name="Schleper C."/>
            <person name="Rodrigues Oliveira T."/>
            <person name="Wollweber F."/>
            <person name="Xu J."/>
            <person name="Rittmann S."/>
            <person name="Klingl A."/>
            <person name="Pilhofer M."/>
        </authorList>
    </citation>
    <scope>NUCLEOTIDE SEQUENCE</scope>
    <source>
        <strain evidence="1">B-35</strain>
    </source>
</reference>
<proteinExistence type="predicted"/>
<dbReference type="Proteomes" id="UP001208689">
    <property type="component" value="Chromosome"/>
</dbReference>
<dbReference type="EMBL" id="CP104013">
    <property type="protein sequence ID" value="UYP47350.1"/>
    <property type="molecule type" value="Genomic_DNA"/>
</dbReference>
<keyword evidence="2" id="KW-1185">Reference proteome</keyword>
<evidence type="ECO:0000313" key="1">
    <source>
        <dbReference type="EMBL" id="UYP47350.1"/>
    </source>
</evidence>
<gene>
    <name evidence="1" type="ORF">NEF87_003635</name>
</gene>
<sequence>MARKKKIETVEYIFDVTKLGLKKDKYISQSEQYIEENIANSKISKEGSTIKISVPVSFSKKMLKLRLNKFIYNAGLKDDFRLISLVNEKGNGFQVMDR</sequence>
<accession>A0ABY6HUZ9</accession>
<evidence type="ECO:0000313" key="2">
    <source>
        <dbReference type="Proteomes" id="UP001208689"/>
    </source>
</evidence>
<protein>
    <submittedName>
        <fullName evidence="1">Uncharacterized protein</fullName>
    </submittedName>
</protein>
<name>A0ABY6HUZ9_9ARCH</name>
<organism evidence="1 2">
    <name type="scientific">Candidatus Lokiarchaeum ossiferum</name>
    <dbReference type="NCBI Taxonomy" id="2951803"/>
    <lineage>
        <taxon>Archaea</taxon>
        <taxon>Promethearchaeati</taxon>
        <taxon>Promethearchaeota</taxon>
        <taxon>Promethearchaeia</taxon>
        <taxon>Promethearchaeales</taxon>
        <taxon>Promethearchaeaceae</taxon>
        <taxon>Candidatus Lokiarchaeum</taxon>
    </lineage>
</organism>